<feature type="compositionally biased region" description="Low complexity" evidence="1">
    <location>
        <begin position="202"/>
        <end position="215"/>
    </location>
</feature>
<organism evidence="3 4">
    <name type="scientific">Streptomyces liliiviolaceus</name>
    <dbReference type="NCBI Taxonomy" id="2823109"/>
    <lineage>
        <taxon>Bacteria</taxon>
        <taxon>Bacillati</taxon>
        <taxon>Actinomycetota</taxon>
        <taxon>Actinomycetes</taxon>
        <taxon>Kitasatosporales</taxon>
        <taxon>Streptomycetaceae</taxon>
        <taxon>Streptomyces</taxon>
    </lineage>
</organism>
<dbReference type="InterPro" id="IPR005297">
    <property type="entry name" value="Lipoprotein_repeat"/>
</dbReference>
<keyword evidence="4" id="KW-1185">Reference proteome</keyword>
<dbReference type="PROSITE" id="PS51257">
    <property type="entry name" value="PROKAR_LIPOPROTEIN"/>
    <property type="match status" value="1"/>
</dbReference>
<dbReference type="EMBL" id="JAGPYQ010000001">
    <property type="protein sequence ID" value="MBQ0851852.1"/>
    <property type="molecule type" value="Genomic_DNA"/>
</dbReference>
<gene>
    <name evidence="3" type="ORF">J8N05_27175</name>
</gene>
<sequence>MLRSRAVSLACALVAGTLLLTACNGDDEAAGAAAEATSKLAFQRGTATENEADRSAGDFAAAAAPAAAATARRPVIRKWVQLSAGSAGDLDPVTVNGKGFTLYRFDKDTSSPSRSNCTGKCATTWPPYLVARDGRVFIDGIDKSKIGFIERDGGFQVTLGGWPVYLFSKDVEAGDTNGQGVDGVWFGVTPDGGKAQGGTAAGGAADETGGAADGASPQESPQASPTSDPAGNATLFEEKDFLDSSQGVSGPGCQNVRFDGSLQTGGGFVKVWEGPDCTGASRFVEGDVKDLLGSTGLRGVRSVRFFD</sequence>
<dbReference type="GO" id="GO:0043448">
    <property type="term" value="P:alkane catabolic process"/>
    <property type="evidence" value="ECO:0007669"/>
    <property type="project" value="TreeGrafter"/>
</dbReference>
<dbReference type="AlphaFoldDB" id="A0A940XW67"/>
<evidence type="ECO:0000256" key="1">
    <source>
        <dbReference type="SAM" id="MobiDB-lite"/>
    </source>
</evidence>
<feature type="chain" id="PRO_5038668777" description="Lipoprotein" evidence="2">
    <location>
        <begin position="23"/>
        <end position="307"/>
    </location>
</feature>
<dbReference type="RefSeq" id="WP_210887108.1">
    <property type="nucleotide sequence ID" value="NZ_JAGPYQ010000001.1"/>
</dbReference>
<feature type="signal peptide" evidence="2">
    <location>
        <begin position="1"/>
        <end position="22"/>
    </location>
</feature>
<name>A0A940XW67_9ACTN</name>
<keyword evidence="2" id="KW-0732">Signal</keyword>
<dbReference type="PANTHER" id="PTHR39335:SF1">
    <property type="entry name" value="BLL4220 PROTEIN"/>
    <property type="match status" value="1"/>
</dbReference>
<reference evidence="3 4" key="1">
    <citation type="submission" date="2021-04" db="EMBL/GenBank/DDBJ databases">
        <authorList>
            <person name="Tang X."/>
            <person name="Zhou X."/>
            <person name="Chen X."/>
            <person name="Cernava T."/>
            <person name="Zhang C."/>
        </authorList>
    </citation>
    <scope>NUCLEOTIDE SEQUENCE [LARGE SCALE GENOMIC DNA]</scope>
    <source>
        <strain evidence="3 4">BH-SS-21</strain>
    </source>
</reference>
<evidence type="ECO:0000313" key="4">
    <source>
        <dbReference type="Proteomes" id="UP000677413"/>
    </source>
</evidence>
<feature type="compositionally biased region" description="Polar residues" evidence="1">
    <location>
        <begin position="217"/>
        <end position="229"/>
    </location>
</feature>
<dbReference type="Pfam" id="PF03640">
    <property type="entry name" value="Lipoprotein_15"/>
    <property type="match status" value="2"/>
</dbReference>
<dbReference type="Proteomes" id="UP000677413">
    <property type="component" value="Unassembled WGS sequence"/>
</dbReference>
<evidence type="ECO:0008006" key="5">
    <source>
        <dbReference type="Google" id="ProtNLM"/>
    </source>
</evidence>
<dbReference type="PANTHER" id="PTHR39335">
    <property type="entry name" value="BLL4220 PROTEIN"/>
    <property type="match status" value="1"/>
</dbReference>
<evidence type="ECO:0000256" key="2">
    <source>
        <dbReference type="SAM" id="SignalP"/>
    </source>
</evidence>
<protein>
    <recommendedName>
        <fullName evidence="5">Lipoprotein</fullName>
    </recommendedName>
</protein>
<accession>A0A940XW67</accession>
<feature type="region of interest" description="Disordered" evidence="1">
    <location>
        <begin position="195"/>
        <end position="233"/>
    </location>
</feature>
<evidence type="ECO:0000313" key="3">
    <source>
        <dbReference type="EMBL" id="MBQ0851852.1"/>
    </source>
</evidence>
<comment type="caution">
    <text evidence="3">The sequence shown here is derived from an EMBL/GenBank/DDBJ whole genome shotgun (WGS) entry which is preliminary data.</text>
</comment>
<proteinExistence type="predicted"/>